<gene>
    <name evidence="4" type="ORF">DYB32_001880</name>
</gene>
<evidence type="ECO:0000256" key="3">
    <source>
        <dbReference type="SAM" id="Phobius"/>
    </source>
</evidence>
<evidence type="ECO:0000256" key="1">
    <source>
        <dbReference type="SAM" id="Coils"/>
    </source>
</evidence>
<evidence type="ECO:0000256" key="2">
    <source>
        <dbReference type="SAM" id="MobiDB-lite"/>
    </source>
</evidence>
<evidence type="ECO:0000313" key="5">
    <source>
        <dbReference type="Proteomes" id="UP000285060"/>
    </source>
</evidence>
<name>A0A3R6VH04_9STRA</name>
<dbReference type="AlphaFoldDB" id="A0A3R6VH04"/>
<feature type="coiled-coil region" evidence="1">
    <location>
        <begin position="84"/>
        <end position="125"/>
    </location>
</feature>
<evidence type="ECO:0000313" key="4">
    <source>
        <dbReference type="EMBL" id="RHY34216.1"/>
    </source>
</evidence>
<keyword evidence="3" id="KW-1133">Transmembrane helix</keyword>
<feature type="transmembrane region" description="Helical" evidence="3">
    <location>
        <begin position="378"/>
        <end position="404"/>
    </location>
</feature>
<feature type="compositionally biased region" description="Polar residues" evidence="2">
    <location>
        <begin position="15"/>
        <end position="26"/>
    </location>
</feature>
<keyword evidence="1" id="KW-0175">Coiled coil</keyword>
<sequence>MSLSSMYSSDEAPLSPTNSRTSSQGSLKVRTEALVTKLIPTKNSVHSLIGYIKELQSSEASLRTHLEAIKTKAQEDLARSHGAVNKLQSSVRQIEEERDQKASELARKSHEIDTLQAKIEALRVALEKNNPSLATSHVTPMPPPYIPPPLTQQMSTIHEATDTPDTTTSVPAKSSHPVQHEIFRDWLVEFFSQHDPTRLPAIDTLMRRYQGRDKRLIQELHHRYGFTAVESLAIRLGLLHVISPQPHPTFLHSKHEAGIHDVATIVTAPAPIPFVMAPETFHAGHPSTATPVESPSPQTETVLDVTLLGLLTELYTTHQPDKLKDVRTIASSYSGHEVDLIRLLKAKYGALSVKKIEAHLPALQAIAASNRASTSPSILWRLVVLLFRSGLLAVVLSVLGLGYFSLLSHLACREATVDPLSSAYCRSWHLSTTRLVHDPTVETAQDVLDLVPQAWSIMANFGKASAARSAERTLVAVRAVIKESLQIKPIPDFRGLELLDDFARVLEVIVKDSNGSAARRALAPTPAVDLWAILDLADDEAARQMHWMPPSST</sequence>
<organism evidence="4 5">
    <name type="scientific">Aphanomyces invadans</name>
    <dbReference type="NCBI Taxonomy" id="157072"/>
    <lineage>
        <taxon>Eukaryota</taxon>
        <taxon>Sar</taxon>
        <taxon>Stramenopiles</taxon>
        <taxon>Oomycota</taxon>
        <taxon>Saprolegniomycetes</taxon>
        <taxon>Saprolegniales</taxon>
        <taxon>Verrucalvaceae</taxon>
        <taxon>Aphanomyces</taxon>
    </lineage>
</organism>
<keyword evidence="3" id="KW-0472">Membrane</keyword>
<accession>A0A3R6VH04</accession>
<proteinExistence type="predicted"/>
<reference evidence="4 5" key="1">
    <citation type="submission" date="2018-08" db="EMBL/GenBank/DDBJ databases">
        <title>Aphanomyces genome sequencing and annotation.</title>
        <authorList>
            <person name="Minardi D."/>
            <person name="Oidtmann B."/>
            <person name="Van Der Giezen M."/>
            <person name="Studholme D.J."/>
        </authorList>
    </citation>
    <scope>NUCLEOTIDE SEQUENCE [LARGE SCALE GENOMIC DNA]</scope>
    <source>
        <strain evidence="4 5">NJM0002</strain>
    </source>
</reference>
<protein>
    <submittedName>
        <fullName evidence="4">Uncharacterized protein</fullName>
    </submittedName>
</protein>
<dbReference type="EMBL" id="QUSY01000039">
    <property type="protein sequence ID" value="RHY34216.1"/>
    <property type="molecule type" value="Genomic_DNA"/>
</dbReference>
<dbReference type="Proteomes" id="UP000285060">
    <property type="component" value="Unassembled WGS sequence"/>
</dbReference>
<keyword evidence="5" id="KW-1185">Reference proteome</keyword>
<keyword evidence="3" id="KW-0812">Transmembrane</keyword>
<comment type="caution">
    <text evidence="4">The sequence shown here is derived from an EMBL/GenBank/DDBJ whole genome shotgun (WGS) entry which is preliminary data.</text>
</comment>
<feature type="region of interest" description="Disordered" evidence="2">
    <location>
        <begin position="1"/>
        <end position="27"/>
    </location>
</feature>